<evidence type="ECO:0000313" key="1">
    <source>
        <dbReference type="EMBL" id="JAD56325.1"/>
    </source>
</evidence>
<dbReference type="EMBL" id="GBRH01241570">
    <property type="protein sequence ID" value="JAD56325.1"/>
    <property type="molecule type" value="Transcribed_RNA"/>
</dbReference>
<reference evidence="1" key="1">
    <citation type="submission" date="2014-09" db="EMBL/GenBank/DDBJ databases">
        <authorList>
            <person name="Magalhaes I.L.F."/>
            <person name="Oliveira U."/>
            <person name="Santos F.R."/>
            <person name="Vidigal T.H.D.A."/>
            <person name="Brescovit A.D."/>
            <person name="Santos A.J."/>
        </authorList>
    </citation>
    <scope>NUCLEOTIDE SEQUENCE</scope>
    <source>
        <tissue evidence="1">Shoot tissue taken approximately 20 cm above the soil surface</tissue>
    </source>
</reference>
<reference evidence="1" key="2">
    <citation type="journal article" date="2015" name="Data Brief">
        <title>Shoot transcriptome of the giant reed, Arundo donax.</title>
        <authorList>
            <person name="Barrero R.A."/>
            <person name="Guerrero F.D."/>
            <person name="Moolhuijzen P."/>
            <person name="Goolsby J.A."/>
            <person name="Tidwell J."/>
            <person name="Bellgard S.E."/>
            <person name="Bellgard M.I."/>
        </authorList>
    </citation>
    <scope>NUCLEOTIDE SEQUENCE</scope>
    <source>
        <tissue evidence="1">Shoot tissue taken approximately 20 cm above the soil surface</tissue>
    </source>
</reference>
<accession>A0A0A9B567</accession>
<dbReference type="AlphaFoldDB" id="A0A0A9B567"/>
<protein>
    <submittedName>
        <fullName evidence="1">Uncharacterized protein</fullName>
    </submittedName>
</protein>
<sequence length="23" mass="2909">MYYQPMFNLNLNLTMCSMLCWKY</sequence>
<organism evidence="1">
    <name type="scientific">Arundo donax</name>
    <name type="common">Giant reed</name>
    <name type="synonym">Donax arundinaceus</name>
    <dbReference type="NCBI Taxonomy" id="35708"/>
    <lineage>
        <taxon>Eukaryota</taxon>
        <taxon>Viridiplantae</taxon>
        <taxon>Streptophyta</taxon>
        <taxon>Embryophyta</taxon>
        <taxon>Tracheophyta</taxon>
        <taxon>Spermatophyta</taxon>
        <taxon>Magnoliopsida</taxon>
        <taxon>Liliopsida</taxon>
        <taxon>Poales</taxon>
        <taxon>Poaceae</taxon>
        <taxon>PACMAD clade</taxon>
        <taxon>Arundinoideae</taxon>
        <taxon>Arundineae</taxon>
        <taxon>Arundo</taxon>
    </lineage>
</organism>
<name>A0A0A9B567_ARUDO</name>
<proteinExistence type="predicted"/>